<dbReference type="CDD" id="cd00118">
    <property type="entry name" value="LysM"/>
    <property type="match status" value="1"/>
</dbReference>
<sequence>MRRHLKPLAIAGLGLALLAPLAYAAAPYPGDQLSLPKGYKHLPESYVVRSGDTLWDLSSRFLKNPWRWMQIWERNSYITNPDLIYPGDLLVFDQSRGMLKLRVVRATPQARSLPLEAIPTVNPSLILPYLNRPGIITDEALAKQPYLVGDQNQRVLFGQHDTLYAKGFGKAGAGRFDIVRAGPELVDPATGKPLGRRMDHVGVADVSGEGPLRRADIIQSYREILTGDRLLAQPETPNLHFQLQTPSSMVNGAILAGEDSISEMGQGSVALINLGSQAGMQPGQVLTVSRAGRTLPDPVKGGEVTLPEIPVGTAMVFRTFDKVSYVLFLESSQAIRVGSRVHTPGDPALRDGAPQAEALAHAK</sequence>
<protein>
    <submittedName>
        <fullName evidence="3">LysM peptidoglycan-binding domain-containing protein</fullName>
    </submittedName>
</protein>
<comment type="caution">
    <text evidence="3">The sequence shown here is derived from an EMBL/GenBank/DDBJ whole genome shotgun (WGS) entry which is preliminary data.</text>
</comment>
<dbReference type="Proteomes" id="UP001446205">
    <property type="component" value="Unassembled WGS sequence"/>
</dbReference>
<dbReference type="InterPro" id="IPR052196">
    <property type="entry name" value="Bact_Kbp"/>
</dbReference>
<dbReference type="InterPro" id="IPR018392">
    <property type="entry name" value="LysM"/>
</dbReference>
<proteinExistence type="predicted"/>
<feature type="chain" id="PRO_5045806818" evidence="1">
    <location>
        <begin position="25"/>
        <end position="363"/>
    </location>
</feature>
<evidence type="ECO:0000256" key="1">
    <source>
        <dbReference type="SAM" id="SignalP"/>
    </source>
</evidence>
<evidence type="ECO:0000313" key="3">
    <source>
        <dbReference type="EMBL" id="MEK8089488.1"/>
    </source>
</evidence>
<dbReference type="InterPro" id="IPR036779">
    <property type="entry name" value="LysM_dom_sf"/>
</dbReference>
<dbReference type="PANTHER" id="PTHR34700:SF4">
    <property type="entry name" value="PHAGE-LIKE ELEMENT PBSX PROTEIN XKDP"/>
    <property type="match status" value="1"/>
</dbReference>
<evidence type="ECO:0000313" key="4">
    <source>
        <dbReference type="Proteomes" id="UP001446205"/>
    </source>
</evidence>
<dbReference type="SUPFAM" id="SSF54106">
    <property type="entry name" value="LysM domain"/>
    <property type="match status" value="1"/>
</dbReference>
<dbReference type="Gene3D" id="3.10.350.10">
    <property type="entry name" value="LysM domain"/>
    <property type="match status" value="1"/>
</dbReference>
<dbReference type="PANTHER" id="PTHR34700">
    <property type="entry name" value="POTASSIUM BINDING PROTEIN KBP"/>
    <property type="match status" value="1"/>
</dbReference>
<keyword evidence="1" id="KW-0732">Signal</keyword>
<gene>
    <name evidence="3" type="ORF">WOB96_06870</name>
</gene>
<dbReference type="SMART" id="SM00257">
    <property type="entry name" value="LysM"/>
    <property type="match status" value="1"/>
</dbReference>
<dbReference type="PROSITE" id="PS51782">
    <property type="entry name" value="LYSM"/>
    <property type="match status" value="1"/>
</dbReference>
<evidence type="ECO:0000259" key="2">
    <source>
        <dbReference type="PROSITE" id="PS51782"/>
    </source>
</evidence>
<name>A0ABU9DAK1_9PROT</name>
<accession>A0ABU9DAK1</accession>
<dbReference type="EMBL" id="JBBPCO010000005">
    <property type="protein sequence ID" value="MEK8089488.1"/>
    <property type="molecule type" value="Genomic_DNA"/>
</dbReference>
<dbReference type="Pfam" id="PF01476">
    <property type="entry name" value="LysM"/>
    <property type="match status" value="1"/>
</dbReference>
<dbReference type="RefSeq" id="WP_341370543.1">
    <property type="nucleotide sequence ID" value="NZ_JBBPCO010000005.1"/>
</dbReference>
<keyword evidence="4" id="KW-1185">Reference proteome</keyword>
<feature type="domain" description="LysM" evidence="2">
    <location>
        <begin position="44"/>
        <end position="92"/>
    </location>
</feature>
<feature type="signal peptide" evidence="1">
    <location>
        <begin position="1"/>
        <end position="24"/>
    </location>
</feature>
<organism evidence="3 4">
    <name type="scientific">Thermithiobacillus plumbiphilus</name>
    <dbReference type="NCBI Taxonomy" id="1729899"/>
    <lineage>
        <taxon>Bacteria</taxon>
        <taxon>Pseudomonadati</taxon>
        <taxon>Pseudomonadota</taxon>
        <taxon>Acidithiobacillia</taxon>
        <taxon>Acidithiobacillales</taxon>
        <taxon>Thermithiobacillaceae</taxon>
        <taxon>Thermithiobacillus</taxon>
    </lineage>
</organism>
<reference evidence="3 4" key="1">
    <citation type="submission" date="2024-04" db="EMBL/GenBank/DDBJ databases">
        <authorList>
            <person name="Abashina T."/>
            <person name="Shaikin A."/>
        </authorList>
    </citation>
    <scope>NUCLEOTIDE SEQUENCE [LARGE SCALE GENOMIC DNA]</scope>
    <source>
        <strain evidence="3 4">AAFK</strain>
    </source>
</reference>